<comment type="similarity">
    <text evidence="1 8 9">Belongs to the peptidase S8 family.</text>
</comment>
<organism evidence="12 13">
    <name type="scientific">Gloeobacter morelensis MG652769</name>
    <dbReference type="NCBI Taxonomy" id="2781736"/>
    <lineage>
        <taxon>Bacteria</taxon>
        <taxon>Bacillati</taxon>
        <taxon>Cyanobacteriota</taxon>
        <taxon>Cyanophyceae</taxon>
        <taxon>Gloeobacterales</taxon>
        <taxon>Gloeobacteraceae</taxon>
        <taxon>Gloeobacter</taxon>
        <taxon>Gloeobacter morelensis</taxon>
    </lineage>
</organism>
<evidence type="ECO:0000313" key="13">
    <source>
        <dbReference type="Proteomes" id="UP001054846"/>
    </source>
</evidence>
<keyword evidence="2" id="KW-0134">Cell wall</keyword>
<feature type="domain" description="PA" evidence="11">
    <location>
        <begin position="440"/>
        <end position="527"/>
    </location>
</feature>
<dbReference type="PANTHER" id="PTHR43806">
    <property type="entry name" value="PEPTIDASE S8"/>
    <property type="match status" value="1"/>
</dbReference>
<keyword evidence="4 8" id="KW-0645">Protease</keyword>
<dbReference type="PROSITE" id="PS00138">
    <property type="entry name" value="SUBTILASE_SER"/>
    <property type="match status" value="1"/>
</dbReference>
<keyword evidence="3" id="KW-0964">Secreted</keyword>
<proteinExistence type="inferred from homology"/>
<dbReference type="CDD" id="cd04818">
    <property type="entry name" value="PA_subtilisin_1"/>
    <property type="match status" value="1"/>
</dbReference>
<dbReference type="InterPro" id="IPR046450">
    <property type="entry name" value="PA_dom_sf"/>
</dbReference>
<evidence type="ECO:0000256" key="7">
    <source>
        <dbReference type="ARBA" id="ARBA00022825"/>
    </source>
</evidence>
<dbReference type="Gene3D" id="3.40.50.200">
    <property type="entry name" value="Peptidase S8/S53 domain"/>
    <property type="match status" value="2"/>
</dbReference>
<gene>
    <name evidence="12" type="ORF">ISF26_14255</name>
</gene>
<sequence>MSLAVSLPLTTCPLLAAERLAVGFQKKVPFAQTQNPLRSPAAGAVVPADSQGRVRAIVQFVEKPTVRLRPGIDLRSAEAGDYAEQLTRLRAPRLAQIERLGGRVQSVLSNVLNAAVVEVAQDRLSQIRRLAGVKSVRPVRLYRPDQSPPGSVGELIGTTALQQAGITGVGVVIAVIDSGVDYTHAALGGTGTVAAYQTAVRGSAPLVVGDAPDFPNAKVIGGFDYLGETWTGNAADPGGLAVTPDPDPVDNKQTDTDFAGHGTAVSSASAGLPLPESGLAGGTAPGAKVLAYRGCSRISASCEGSALLSSIEAAVAFDVSDAFPGYPNPVRKVINLSLGAAFFDPSVDDLSEAVRNAVEAGVVVVASAGNSGDLPYATGTPGSTETVIGVAASLPPLNIGPGLEVPTLGVTYQLGVAQFGPALTEPLTTTFKLAGSAEINLACSNPPNQNPPAPAEPPIADLTGSTGIADRGDCEFSEKVYNLQQAGALAGLIVNNAPGVLTMAPGAAASLVTIPSFIVDQSQGNALKASVAADPGLTGIFLPQVSIPNTSFDQIADFSSRGPSPALNRIKPDITAPTNTFEANIGTGALGAEFGGTSNSAPVTSGVAALVLSKHPTYTPNQVKTALMNSANPQVFADKAAGTVVPIARQGAGRVQADRAANLETLAFDAADPAQPASLSFGYRVFPQPETLTRTVAVQNLSASAKTYKLAVQPRYPEDAGKGVSFQVPETLSVPAGQTRTFPVSINVQSDLLPAGGLDAGLGGNDTAAFSAFEQDGFITIDGGSDNTVSLPYLLLPRKGSAVGASRLAESQVALDNAGVAATTAQVFNLVGSDPLDLPAAEQGENLINTDIKDVGVRFLPAAGDTAETVEFAVSLYRPFTNPRNSPVQIDVDVTGDGVADYFVFNYDLELLSGATTGQNVTYILEAATGLLLADFYTQINYNASQLVLPVLASSIGATAQTRLQLRAITGSTALGFFGLTDTAPDAGLYAFTPGARVTVAGATAVSVPALGSANVEFTVNRANAGASPSDAGLLFVLPDNPLGSQSATVRTARGSQP</sequence>
<dbReference type="PRINTS" id="PR00723">
    <property type="entry name" value="SUBTILISIN"/>
</dbReference>
<evidence type="ECO:0000256" key="4">
    <source>
        <dbReference type="ARBA" id="ARBA00022670"/>
    </source>
</evidence>
<dbReference type="InterPro" id="IPR015500">
    <property type="entry name" value="Peptidase_S8_subtilisin-rel"/>
</dbReference>
<feature type="active site" description="Charge relay system" evidence="8">
    <location>
        <position position="261"/>
    </location>
</feature>
<name>A0ABY3PH22_9CYAN</name>
<evidence type="ECO:0000256" key="6">
    <source>
        <dbReference type="ARBA" id="ARBA00022801"/>
    </source>
</evidence>
<dbReference type="SUPFAM" id="SSF52743">
    <property type="entry name" value="Subtilisin-like"/>
    <property type="match status" value="1"/>
</dbReference>
<dbReference type="InterPro" id="IPR023827">
    <property type="entry name" value="Peptidase_S8_Asp-AS"/>
</dbReference>
<feature type="active site" description="Charge relay system" evidence="8">
    <location>
        <position position="177"/>
    </location>
</feature>
<evidence type="ECO:0000256" key="3">
    <source>
        <dbReference type="ARBA" id="ARBA00022525"/>
    </source>
</evidence>
<evidence type="ECO:0000256" key="9">
    <source>
        <dbReference type="RuleBase" id="RU003355"/>
    </source>
</evidence>
<feature type="active site" description="Charge relay system" evidence="8">
    <location>
        <position position="598"/>
    </location>
</feature>
<dbReference type="Gene3D" id="3.50.30.30">
    <property type="match status" value="1"/>
</dbReference>
<accession>A0ABY3PH22</accession>
<dbReference type="InterPro" id="IPR023828">
    <property type="entry name" value="Peptidase_S8_Ser-AS"/>
</dbReference>
<dbReference type="SUPFAM" id="SSF52025">
    <property type="entry name" value="PA domain"/>
    <property type="match status" value="1"/>
</dbReference>
<dbReference type="EMBL" id="CP063845">
    <property type="protein sequence ID" value="UFP92977.1"/>
    <property type="molecule type" value="Genomic_DNA"/>
</dbReference>
<dbReference type="Pfam" id="PF02225">
    <property type="entry name" value="PA"/>
    <property type="match status" value="1"/>
</dbReference>
<dbReference type="PROSITE" id="PS00136">
    <property type="entry name" value="SUBTILASE_ASP"/>
    <property type="match status" value="1"/>
</dbReference>
<feature type="domain" description="Peptidase S8/S53" evidence="10">
    <location>
        <begin position="169"/>
        <end position="637"/>
    </location>
</feature>
<evidence type="ECO:0000256" key="1">
    <source>
        <dbReference type="ARBA" id="ARBA00011073"/>
    </source>
</evidence>
<keyword evidence="7 8" id="KW-0720">Serine protease</keyword>
<evidence type="ECO:0000259" key="11">
    <source>
        <dbReference type="Pfam" id="PF02225"/>
    </source>
</evidence>
<evidence type="ECO:0000259" key="10">
    <source>
        <dbReference type="Pfam" id="PF00082"/>
    </source>
</evidence>
<dbReference type="PANTHER" id="PTHR43806:SF11">
    <property type="entry name" value="CEREVISIN-RELATED"/>
    <property type="match status" value="1"/>
</dbReference>
<keyword evidence="5" id="KW-0732">Signal</keyword>
<protein>
    <submittedName>
        <fullName evidence="12">S8 family serine peptidase</fullName>
    </submittedName>
</protein>
<reference evidence="12 13" key="1">
    <citation type="journal article" date="2021" name="Genome Biol. Evol.">
        <title>Complete Genome Sequencing of a Novel Gloeobacter Species from a Waterfall Cave in Mexico.</title>
        <authorList>
            <person name="Saw J.H."/>
            <person name="Cardona T."/>
            <person name="Montejano G."/>
        </authorList>
    </citation>
    <scope>NUCLEOTIDE SEQUENCE [LARGE SCALE GENOMIC DNA]</scope>
    <source>
        <strain evidence="12">MG652769</strain>
    </source>
</reference>
<keyword evidence="6 8" id="KW-0378">Hydrolase</keyword>
<evidence type="ECO:0000256" key="2">
    <source>
        <dbReference type="ARBA" id="ARBA00022512"/>
    </source>
</evidence>
<dbReference type="InterPro" id="IPR003137">
    <property type="entry name" value="PA_domain"/>
</dbReference>
<dbReference type="PROSITE" id="PS51892">
    <property type="entry name" value="SUBTILASE"/>
    <property type="match status" value="1"/>
</dbReference>
<dbReference type="InterPro" id="IPR050131">
    <property type="entry name" value="Peptidase_S8_subtilisin-like"/>
</dbReference>
<evidence type="ECO:0000256" key="8">
    <source>
        <dbReference type="PROSITE-ProRule" id="PRU01240"/>
    </source>
</evidence>
<dbReference type="InterPro" id="IPR036852">
    <property type="entry name" value="Peptidase_S8/S53_dom_sf"/>
</dbReference>
<evidence type="ECO:0000313" key="12">
    <source>
        <dbReference type="EMBL" id="UFP92977.1"/>
    </source>
</evidence>
<dbReference type="Pfam" id="PF00082">
    <property type="entry name" value="Peptidase_S8"/>
    <property type="match status" value="1"/>
</dbReference>
<evidence type="ECO:0000256" key="5">
    <source>
        <dbReference type="ARBA" id="ARBA00022729"/>
    </source>
</evidence>
<dbReference type="Proteomes" id="UP001054846">
    <property type="component" value="Chromosome"/>
</dbReference>
<keyword evidence="13" id="KW-1185">Reference proteome</keyword>
<dbReference type="InterPro" id="IPR000209">
    <property type="entry name" value="Peptidase_S8/S53_dom"/>
</dbReference>